<sequence length="1220" mass="134075">MALPAIGQTADPADDVIDDEELIILSPFVVDAQEDAGSYRATSTLAGSRIRTDLKDVASSITVVTAEFLKDTGATDNQTLLQYTTNTEVGGVYGNFAGVGGTFIDGASEGSNFLRPNNNTRVRGLDSADNTRDLFQSDIPWDAFNVGRVDLQRGPNSILFGFGSPAGIINTSLNGATLGRSEGNVEFRVGSFGSMRASFDYNKVIIPDELAVRVSAVSDDTQYRQDPAFNRSDRIFAAVRWAPDFLRTDTASTIIRANFESGEVVANRPRVLPPWDHITPYFDPNAINKQSWDPYQAWASGVVVTSSDGAAPGVTPNPWVAQYFGPGVQNVSAPTFVYDSSDASNYVAVYQASPGNYWGINPQGQRDGGIDGFPYGSNIGIGSYADAARNTNMYLDSSLFPGADSGFYKRKSITDPSIFDFYHNLLDGDAKREWQNWDAYNITLEQTLFDGRAGLELVYDKQEYDDGQSRNLNDPYISVDIRSNLMRYPGELDGLAVANPNVGRAFVAGNSKNGGNTQMFSDRENLRATAFADIQFDDFMDSDSLVARILGRHVITGVYSEETYERENRNFVRYAVDPSWSDAIGTGPSGANDGGLSQGDTTIDWVYYLSGNLSAYNSASGLNLPRITGQHDPSGEHGILYFNSRWNSDTVNPGDFWYNTARGQSNDPVGEDSTQSENPANYVGWETGSFKVLNAMGGDIDRLYTDISRTKRETESTALTWQAYLIDDLLVGTYGWREDKQTLRSGADSSNAAGNLDGYAHVNPELDPLDPETGSSDGQSRSWGLVLHTPRAIRERMPWGTNLSLTYSNGRNSRVENRYGFDGNPLPNAKGETKDYGVVISTLDDRLQIKVTKYETTVSDANLSSVSSEVSTLGANTYYLRNLEGWGTGTVMAYLNGLDGNSPGNEWFWNWALIDENWDNTYNDPNSAAFLNHPSTVAQQAAINSWLSQMMPASWYEAYGFNINYDAAVAGDYANSFPGWDPSPSIGNIQPAGGGRINGAWPTGTVNNKSEGWEFEIIGQPTPNLNISINASKTTASQTALGQSLVNFIESQYAKYQSPAGDLRMWWAGGDTMRQAYTQNIWSAYQFQLQTNGKLVPEMSPWRANVIANYNFDEGFLNGTNIGLAYRWQDGRILGYGLNAAQDNLDVDAPIWSSSEDHLDLWIGHERKLTEKLRWRVQLNMRNVGESVHLEQLSVQPDGSPGAYRIAEGTTWTLTNTFSF</sequence>
<keyword evidence="6" id="KW-0732">Signal</keyword>
<evidence type="ECO:0000256" key="11">
    <source>
        <dbReference type="SAM" id="MobiDB-lite"/>
    </source>
</evidence>
<name>A0ABZ1C7G5_9BACT</name>
<evidence type="ECO:0000256" key="8">
    <source>
        <dbReference type="ARBA" id="ARBA00023065"/>
    </source>
</evidence>
<keyword evidence="2" id="KW-0813">Transport</keyword>
<keyword evidence="4" id="KW-0410">Iron transport</keyword>
<feature type="region of interest" description="Disordered" evidence="11">
    <location>
        <begin position="745"/>
        <end position="781"/>
    </location>
</feature>
<dbReference type="Gene3D" id="2.40.170.20">
    <property type="entry name" value="TonB-dependent receptor, beta-barrel domain"/>
    <property type="match status" value="2"/>
</dbReference>
<evidence type="ECO:0000256" key="3">
    <source>
        <dbReference type="ARBA" id="ARBA00022452"/>
    </source>
</evidence>
<dbReference type="PANTHER" id="PTHR32552:SF68">
    <property type="entry name" value="FERRICHROME OUTER MEMBRANE TRANSPORTER_PHAGE RECEPTOR"/>
    <property type="match status" value="1"/>
</dbReference>
<dbReference type="EMBL" id="CP139781">
    <property type="protein sequence ID" value="WRQ87656.1"/>
    <property type="molecule type" value="Genomic_DNA"/>
</dbReference>
<keyword evidence="13" id="KW-0675">Receptor</keyword>
<evidence type="ECO:0000256" key="4">
    <source>
        <dbReference type="ARBA" id="ARBA00022496"/>
    </source>
</evidence>
<dbReference type="PANTHER" id="PTHR32552">
    <property type="entry name" value="FERRICHROME IRON RECEPTOR-RELATED"/>
    <property type="match status" value="1"/>
</dbReference>
<evidence type="ECO:0000256" key="1">
    <source>
        <dbReference type="ARBA" id="ARBA00004571"/>
    </source>
</evidence>
<keyword evidence="7" id="KW-0408">Iron</keyword>
<dbReference type="InterPro" id="IPR036942">
    <property type="entry name" value="Beta-barrel_TonB_sf"/>
</dbReference>
<dbReference type="InterPro" id="IPR039426">
    <property type="entry name" value="TonB-dep_rcpt-like"/>
</dbReference>
<protein>
    <submittedName>
        <fullName evidence="13">TonB-dependent receptor plug domain-containing protein</fullName>
    </submittedName>
</protein>
<feature type="compositionally biased region" description="Polar residues" evidence="11">
    <location>
        <begin position="661"/>
        <end position="679"/>
    </location>
</feature>
<dbReference type="Proteomes" id="UP000738431">
    <property type="component" value="Chromosome"/>
</dbReference>
<dbReference type="Pfam" id="PF07715">
    <property type="entry name" value="Plug"/>
    <property type="match status" value="1"/>
</dbReference>
<evidence type="ECO:0000259" key="12">
    <source>
        <dbReference type="Pfam" id="PF07715"/>
    </source>
</evidence>
<organism evidence="13 14">
    <name type="scientific">Actomonas aquatica</name>
    <dbReference type="NCBI Taxonomy" id="2866162"/>
    <lineage>
        <taxon>Bacteria</taxon>
        <taxon>Pseudomonadati</taxon>
        <taxon>Verrucomicrobiota</taxon>
        <taxon>Opitutia</taxon>
        <taxon>Opitutales</taxon>
        <taxon>Opitutaceae</taxon>
        <taxon>Actomonas</taxon>
    </lineage>
</organism>
<keyword evidence="5" id="KW-0812">Transmembrane</keyword>
<keyword evidence="10" id="KW-0998">Cell outer membrane</keyword>
<dbReference type="InterPro" id="IPR012910">
    <property type="entry name" value="Plug_dom"/>
</dbReference>
<reference evidence="13 14" key="1">
    <citation type="submission" date="2023-12" db="EMBL/GenBank/DDBJ databases">
        <title>Description of an unclassified Opitutus bacterium of Verrucomicrobiota.</title>
        <authorList>
            <person name="Zhang D.-F."/>
        </authorList>
    </citation>
    <scope>NUCLEOTIDE SEQUENCE [LARGE SCALE GENOMIC DNA]</scope>
    <source>
        <strain evidence="13 14">WL0086</strain>
    </source>
</reference>
<evidence type="ECO:0000256" key="2">
    <source>
        <dbReference type="ARBA" id="ARBA00022448"/>
    </source>
</evidence>
<keyword evidence="8" id="KW-0406">Ion transport</keyword>
<evidence type="ECO:0000256" key="6">
    <source>
        <dbReference type="ARBA" id="ARBA00022729"/>
    </source>
</evidence>
<keyword evidence="3" id="KW-1134">Transmembrane beta strand</keyword>
<keyword evidence="14" id="KW-1185">Reference proteome</keyword>
<accession>A0ABZ1C7G5</accession>
<feature type="domain" description="TonB-dependent receptor plug" evidence="12">
    <location>
        <begin position="54"/>
        <end position="168"/>
    </location>
</feature>
<gene>
    <name evidence="13" type="ORF">K1X11_022815</name>
</gene>
<comment type="subcellular location">
    <subcellularLocation>
        <location evidence="1">Cell outer membrane</location>
        <topology evidence="1">Multi-pass membrane protein</topology>
    </subcellularLocation>
</comment>
<evidence type="ECO:0000256" key="10">
    <source>
        <dbReference type="ARBA" id="ARBA00023237"/>
    </source>
</evidence>
<proteinExistence type="predicted"/>
<evidence type="ECO:0000256" key="7">
    <source>
        <dbReference type="ARBA" id="ARBA00023004"/>
    </source>
</evidence>
<evidence type="ECO:0000313" key="14">
    <source>
        <dbReference type="Proteomes" id="UP000738431"/>
    </source>
</evidence>
<feature type="region of interest" description="Disordered" evidence="11">
    <location>
        <begin position="659"/>
        <end position="681"/>
    </location>
</feature>
<keyword evidence="9" id="KW-0472">Membrane</keyword>
<evidence type="ECO:0000313" key="13">
    <source>
        <dbReference type="EMBL" id="WRQ87656.1"/>
    </source>
</evidence>
<evidence type="ECO:0000256" key="5">
    <source>
        <dbReference type="ARBA" id="ARBA00022692"/>
    </source>
</evidence>
<evidence type="ECO:0000256" key="9">
    <source>
        <dbReference type="ARBA" id="ARBA00023136"/>
    </source>
</evidence>
<dbReference type="RefSeq" id="WP_221030186.1">
    <property type="nucleotide sequence ID" value="NZ_CP139781.1"/>
</dbReference>
<dbReference type="SUPFAM" id="SSF56935">
    <property type="entry name" value="Porins"/>
    <property type="match status" value="3"/>
</dbReference>